<evidence type="ECO:0000313" key="3">
    <source>
        <dbReference type="EMBL" id="KAJ8102811.1"/>
    </source>
</evidence>
<dbReference type="Gene3D" id="1.10.1040.10">
    <property type="entry name" value="N-(1-d-carboxylethyl)-l-norvaline Dehydrogenase, domain 2"/>
    <property type="match status" value="2"/>
</dbReference>
<dbReference type="Proteomes" id="UP001217417">
    <property type="component" value="Unassembled WGS sequence"/>
</dbReference>
<dbReference type="InterPro" id="IPR008927">
    <property type="entry name" value="6-PGluconate_DH-like_C_sf"/>
</dbReference>
<dbReference type="RefSeq" id="XP_056046261.1">
    <property type="nucleotide sequence ID" value="XM_056186692.1"/>
</dbReference>
<dbReference type="Gene3D" id="3.40.50.720">
    <property type="entry name" value="NAD(P)-binding Rossmann-like Domain"/>
    <property type="match status" value="1"/>
</dbReference>
<proteinExistence type="predicted"/>
<organism evidence="3 4">
    <name type="scientific">Lipomyces tetrasporus</name>
    <dbReference type="NCBI Taxonomy" id="54092"/>
    <lineage>
        <taxon>Eukaryota</taxon>
        <taxon>Fungi</taxon>
        <taxon>Dikarya</taxon>
        <taxon>Ascomycota</taxon>
        <taxon>Saccharomycotina</taxon>
        <taxon>Lipomycetes</taxon>
        <taxon>Lipomycetales</taxon>
        <taxon>Lipomycetaceae</taxon>
        <taxon>Lipomyces</taxon>
    </lineage>
</organism>
<dbReference type="AlphaFoldDB" id="A0AAD7QX20"/>
<dbReference type="SUPFAM" id="SSF51735">
    <property type="entry name" value="NAD(P)-binding Rossmann-fold domains"/>
    <property type="match status" value="1"/>
</dbReference>
<feature type="domain" description="3-hydroxyisobutyrate dehydrogenase-like NAD-binding" evidence="2">
    <location>
        <begin position="175"/>
        <end position="293"/>
    </location>
</feature>
<evidence type="ECO:0000259" key="2">
    <source>
        <dbReference type="Pfam" id="PF14833"/>
    </source>
</evidence>
<sequence length="424" mass="44934">MVNTLPKVGFCGLGAMGGGMASHLAMVGFPIKGYDIYTPLVDKLVAAGGKAATSPADAAADVEFLILMVVNSSQANSVLFDPENGAARGLAENATILLCSTTAPKYLYQLRAQLDAVRPDVKILDCPVSGGSIRAANGTLSIFSAGPDKDLDNSKFVLEAMSGPLYRIPGGISMGSVAKMCHQHQAATNIIMASEAIGLAAVAGLNTKTVYEVTCKSKGRSWMFENRVPHMFANDWFTVHSAVSIILKDNTIVTTHAKEVGFPLVLASTAEQLYITGTHAGLTKDDDAGLVRLFLPKDKKDLTGELTESTTTIGKADITVETINDLLAGVHLASARECMAFSRHVGMDLTLLEDIINKGAGASTMFEIAVPQMVKSGSFSLKSVKEAAEVREKLEIAIRKAEKLHQPVPMAAAALQQIYYDLAS</sequence>
<feature type="domain" description="6-phosphogluconate dehydrogenase NADP-binding" evidence="1">
    <location>
        <begin position="7"/>
        <end position="163"/>
    </location>
</feature>
<dbReference type="SUPFAM" id="SSF48179">
    <property type="entry name" value="6-phosphogluconate dehydrogenase C-terminal domain-like"/>
    <property type="match status" value="2"/>
</dbReference>
<dbReference type="InterPro" id="IPR013328">
    <property type="entry name" value="6PGD_dom2"/>
</dbReference>
<dbReference type="PANTHER" id="PTHR43060:SF17">
    <property type="entry name" value="L-THREONATE DEHYDROGENASE"/>
    <property type="match status" value="1"/>
</dbReference>
<dbReference type="GO" id="GO:0051287">
    <property type="term" value="F:NAD binding"/>
    <property type="evidence" value="ECO:0007669"/>
    <property type="project" value="InterPro"/>
</dbReference>
<dbReference type="Pfam" id="PF03446">
    <property type="entry name" value="NAD_binding_2"/>
    <property type="match status" value="1"/>
</dbReference>
<dbReference type="InterPro" id="IPR036291">
    <property type="entry name" value="NAD(P)-bd_dom_sf"/>
</dbReference>
<dbReference type="PANTHER" id="PTHR43060">
    <property type="entry name" value="3-HYDROXYISOBUTYRATE DEHYDROGENASE-LIKE 1, MITOCHONDRIAL-RELATED"/>
    <property type="match status" value="1"/>
</dbReference>
<dbReference type="EMBL" id="JARPMG010000002">
    <property type="protein sequence ID" value="KAJ8102811.1"/>
    <property type="molecule type" value="Genomic_DNA"/>
</dbReference>
<dbReference type="Pfam" id="PF14833">
    <property type="entry name" value="NAD_binding_11"/>
    <property type="match status" value="2"/>
</dbReference>
<keyword evidence="4" id="KW-1185">Reference proteome</keyword>
<reference evidence="3" key="1">
    <citation type="submission" date="2023-03" db="EMBL/GenBank/DDBJ databases">
        <title>Near-Complete genome sequence of Lipomyces tetrasporous NRRL Y-64009, an oleaginous yeast capable of growing on lignocellulosic hydrolysates.</title>
        <authorList>
            <consortium name="Lawrence Berkeley National Laboratory"/>
            <person name="Jagtap S.S."/>
            <person name="Liu J.-J."/>
            <person name="Walukiewicz H.E."/>
            <person name="Pangilinan J."/>
            <person name="Lipzen A."/>
            <person name="Ahrendt S."/>
            <person name="Koriabine M."/>
            <person name="Cobaugh K."/>
            <person name="Salamov A."/>
            <person name="Yoshinaga Y."/>
            <person name="Ng V."/>
            <person name="Daum C."/>
            <person name="Grigoriev I.V."/>
            <person name="Slininger P.J."/>
            <person name="Dien B.S."/>
            <person name="Jin Y.-S."/>
            <person name="Rao C.V."/>
        </authorList>
    </citation>
    <scope>NUCLEOTIDE SEQUENCE</scope>
    <source>
        <strain evidence="3">NRRL Y-64009</strain>
    </source>
</reference>
<dbReference type="GO" id="GO:0050661">
    <property type="term" value="F:NADP binding"/>
    <property type="evidence" value="ECO:0007669"/>
    <property type="project" value="InterPro"/>
</dbReference>
<feature type="domain" description="3-hydroxyisobutyrate dehydrogenase-like NAD-binding" evidence="2">
    <location>
        <begin position="320"/>
        <end position="417"/>
    </location>
</feature>
<dbReference type="InterPro" id="IPR029154">
    <property type="entry name" value="HIBADH-like_NADP-bd"/>
</dbReference>
<dbReference type="InterPro" id="IPR006115">
    <property type="entry name" value="6PGDH_NADP-bd"/>
</dbReference>
<gene>
    <name evidence="3" type="ORF">POJ06DRAFT_245701</name>
</gene>
<comment type="caution">
    <text evidence="3">The sequence shown here is derived from an EMBL/GenBank/DDBJ whole genome shotgun (WGS) entry which is preliminary data.</text>
</comment>
<dbReference type="GeneID" id="80881858"/>
<name>A0AAD7QX20_9ASCO</name>
<protein>
    <submittedName>
        <fullName evidence="3">NAD binding domain of 6-phosphogluconate dehydrogenase-domain-containing protein</fullName>
    </submittedName>
</protein>
<evidence type="ECO:0000259" key="1">
    <source>
        <dbReference type="Pfam" id="PF03446"/>
    </source>
</evidence>
<accession>A0AAD7QX20</accession>
<evidence type="ECO:0000313" key="4">
    <source>
        <dbReference type="Proteomes" id="UP001217417"/>
    </source>
</evidence>